<keyword evidence="6 15" id="KW-0677">Repeat</keyword>
<dbReference type="FunFam" id="2.10.25.10:FF:000294">
    <property type="entry name" value="Delta-like protein"/>
    <property type="match status" value="1"/>
</dbReference>
<evidence type="ECO:0000256" key="5">
    <source>
        <dbReference type="ARBA" id="ARBA00022729"/>
    </source>
</evidence>
<dbReference type="PROSITE" id="PS01187">
    <property type="entry name" value="EGF_CA"/>
    <property type="match status" value="1"/>
</dbReference>
<dbReference type="GO" id="GO:0005886">
    <property type="term" value="C:plasma membrane"/>
    <property type="evidence" value="ECO:0007669"/>
    <property type="project" value="UniProtKB-ARBA"/>
</dbReference>
<dbReference type="GO" id="GO:0005509">
    <property type="term" value="F:calcium ion binding"/>
    <property type="evidence" value="ECO:0007669"/>
    <property type="project" value="InterPro"/>
</dbReference>
<sequence length="655" mass="72576">MCDLRSLVGLVVFATCFTKVLPNGRFQVFVITLNNNRGVTRDGRCCSGPSSYPPCFGACSTFLKICLLHRWHGNPRACGLGFATSPIYEKNNLATGNDVNSVDLFLEVNFQYSWPGNITMLVEAWHDIDSQRTINDHSQLILRTEESLELLPSPAWITSSSVTPTSEIEFSYRVICNENYHGNSCEIFCRPRDDSFGHFQCARNGSRVCMTGWEGEFCDRAMCTEKCLNASGICERPFECRCRIGWYGDHCDKCVVYPGCLNGNCLYPGQCICYDGWFGKLCDIDLNYCFKNNPCLHGGSCFRDNVNNYTCACPQGFAGLNCQYSFCEKEFCQNGGTCMMTNIYERRCLCAKGFYGDRCQHSLLSCDENFCKNGGKCIENDSERSCDCLPGYLGNQCQEEIDECTSDPCLNGGTCRDRVNDYVCECTTGYAGSQCAILIDPCDQFLCFNGGTCLVMTENLSAFCNCRRGYSGERCEIADPCMSFQCFHGGSCTFKTGGTRPYCLCAAGYDGDHCERNKNPCQGILCQNSGKCAVSPMQNGFVCFCKQGYTGEVCETKINNCESSPCKNNGICKSYSDSFICICPSGFGGKRCQKSLMVSDQRQNTVQLLADSEKGGAVTTVEVASSSSLTIEPRYLTFFISSTILFMFICIVDQT</sequence>
<evidence type="ECO:0000256" key="7">
    <source>
        <dbReference type="ARBA" id="ARBA00022782"/>
    </source>
</evidence>
<dbReference type="InterPro" id="IPR000152">
    <property type="entry name" value="EGF-type_Asp/Asn_hydroxyl_site"/>
</dbReference>
<evidence type="ECO:0000256" key="17">
    <source>
        <dbReference type="SAM" id="SignalP"/>
    </source>
</evidence>
<comment type="caution">
    <text evidence="13">Lacks conserved residue(s) required for the propagation of feature annotation.</text>
</comment>
<evidence type="ECO:0000256" key="4">
    <source>
        <dbReference type="ARBA" id="ARBA00022692"/>
    </source>
</evidence>
<evidence type="ECO:0000256" key="9">
    <source>
        <dbReference type="ARBA" id="ARBA00022989"/>
    </source>
</evidence>
<evidence type="ECO:0000256" key="1">
    <source>
        <dbReference type="ARBA" id="ARBA00004479"/>
    </source>
</evidence>
<feature type="disulfide bond" evidence="13">
    <location>
        <begin position="583"/>
        <end position="592"/>
    </location>
</feature>
<dbReference type="Pfam" id="PF12661">
    <property type="entry name" value="hEGF"/>
    <property type="match status" value="2"/>
</dbReference>
<keyword evidence="7" id="KW-0221">Differentiation</keyword>
<evidence type="ECO:0000256" key="12">
    <source>
        <dbReference type="ARBA" id="ARBA00023180"/>
    </source>
</evidence>
<gene>
    <name evidence="20" type="ORF">CHS0354_011599</name>
</gene>
<feature type="chain" id="PRO_5042004251" description="Delta-like protein" evidence="17">
    <location>
        <begin position="23"/>
        <end position="655"/>
    </location>
</feature>
<proteinExistence type="predicted"/>
<feature type="disulfide bond" evidence="13">
    <location>
        <begin position="526"/>
        <end position="543"/>
    </location>
</feature>
<feature type="domain" description="EGF-like" evidence="18">
    <location>
        <begin position="219"/>
        <end position="252"/>
    </location>
</feature>
<keyword evidence="11 13" id="KW-1015">Disulfide bond</keyword>
<evidence type="ECO:0000259" key="19">
    <source>
        <dbReference type="PROSITE" id="PS51051"/>
    </source>
</evidence>
<dbReference type="PRINTS" id="PR00010">
    <property type="entry name" value="EGFBLOOD"/>
</dbReference>
<dbReference type="EMBL" id="JAEAOA010000710">
    <property type="protein sequence ID" value="KAK3607039.1"/>
    <property type="molecule type" value="Genomic_DNA"/>
</dbReference>
<organism evidence="20 21">
    <name type="scientific">Potamilus streckersoni</name>
    <dbReference type="NCBI Taxonomy" id="2493646"/>
    <lineage>
        <taxon>Eukaryota</taxon>
        <taxon>Metazoa</taxon>
        <taxon>Spiralia</taxon>
        <taxon>Lophotrochozoa</taxon>
        <taxon>Mollusca</taxon>
        <taxon>Bivalvia</taxon>
        <taxon>Autobranchia</taxon>
        <taxon>Heteroconchia</taxon>
        <taxon>Palaeoheterodonta</taxon>
        <taxon>Unionida</taxon>
        <taxon>Unionoidea</taxon>
        <taxon>Unionidae</taxon>
        <taxon>Ambleminae</taxon>
        <taxon>Lampsilini</taxon>
        <taxon>Potamilus</taxon>
    </lineage>
</organism>
<feature type="disulfide bond" evidence="13">
    <location>
        <begin position="545"/>
        <end position="554"/>
    </location>
</feature>
<dbReference type="InterPro" id="IPR001881">
    <property type="entry name" value="EGF-like_Ca-bd_dom"/>
</dbReference>
<evidence type="ECO:0000259" key="18">
    <source>
        <dbReference type="PROSITE" id="PS50026"/>
    </source>
</evidence>
<dbReference type="InterPro" id="IPR013032">
    <property type="entry name" value="EGF-like_CS"/>
</dbReference>
<name>A0AAE0TBX5_9BIVA</name>
<dbReference type="PANTHER" id="PTHR24049">
    <property type="entry name" value="CRUMBS FAMILY MEMBER"/>
    <property type="match status" value="1"/>
</dbReference>
<evidence type="ECO:0000256" key="14">
    <source>
        <dbReference type="PROSITE-ProRule" id="PRU00377"/>
    </source>
</evidence>
<feature type="domain" description="EGF-like" evidence="18">
    <location>
        <begin position="517"/>
        <end position="555"/>
    </location>
</feature>
<comment type="function">
    <text evidence="15">Putative Notch ligand involved in the mediation of Notch signaling.</text>
</comment>
<evidence type="ECO:0000256" key="16">
    <source>
        <dbReference type="SAM" id="Phobius"/>
    </source>
</evidence>
<feature type="domain" description="EGF-like" evidence="18">
    <location>
        <begin position="477"/>
        <end position="515"/>
    </location>
</feature>
<dbReference type="SUPFAM" id="SSF57196">
    <property type="entry name" value="EGF/Laminin"/>
    <property type="match status" value="8"/>
</dbReference>
<keyword evidence="9 15" id="KW-1133">Transmembrane helix</keyword>
<dbReference type="PROSITE" id="PS50026">
    <property type="entry name" value="EGF_3"/>
    <property type="match status" value="9"/>
</dbReference>
<dbReference type="CDD" id="cd00054">
    <property type="entry name" value="EGF_CA"/>
    <property type="match status" value="3"/>
</dbReference>
<dbReference type="SMART" id="SM00179">
    <property type="entry name" value="EGF_CA"/>
    <property type="match status" value="6"/>
</dbReference>
<keyword evidence="2 15" id="KW-0217">Developmental protein</keyword>
<keyword evidence="12" id="KW-0325">Glycoprotein</keyword>
<feature type="disulfide bond" evidence="13">
    <location>
        <begin position="313"/>
        <end position="322"/>
    </location>
</feature>
<dbReference type="GO" id="GO:0045197">
    <property type="term" value="P:establishment or maintenance of epithelial cell apical/basal polarity"/>
    <property type="evidence" value="ECO:0007669"/>
    <property type="project" value="TreeGrafter"/>
</dbReference>
<feature type="disulfide bond" evidence="14">
    <location>
        <begin position="189"/>
        <end position="201"/>
    </location>
</feature>
<dbReference type="GO" id="GO:0032991">
    <property type="term" value="C:protein-containing complex"/>
    <property type="evidence" value="ECO:0007669"/>
    <property type="project" value="TreeGrafter"/>
</dbReference>
<dbReference type="PROSITE" id="PS51051">
    <property type="entry name" value="DSL"/>
    <property type="match status" value="1"/>
</dbReference>
<reference evidence="20" key="3">
    <citation type="submission" date="2023-05" db="EMBL/GenBank/DDBJ databases">
        <authorList>
            <person name="Smith C.H."/>
        </authorList>
    </citation>
    <scope>NUCLEOTIDE SEQUENCE</scope>
    <source>
        <strain evidence="20">CHS0354</strain>
        <tissue evidence="20">Mantle</tissue>
    </source>
</reference>
<dbReference type="SMART" id="SM00051">
    <property type="entry name" value="DSL"/>
    <property type="match status" value="1"/>
</dbReference>
<comment type="caution">
    <text evidence="20">The sequence shown here is derived from an EMBL/GenBank/DDBJ whole genome shotgun (WGS) entry which is preliminary data.</text>
</comment>
<accession>A0AAE0TBX5</accession>
<dbReference type="Proteomes" id="UP001195483">
    <property type="component" value="Unassembled WGS sequence"/>
</dbReference>
<dbReference type="InterPro" id="IPR051022">
    <property type="entry name" value="Notch_Cell-Fate_Det"/>
</dbReference>
<dbReference type="PANTHER" id="PTHR24049:SF22">
    <property type="entry name" value="DROSOPHILA CRUMBS HOMOLOG"/>
    <property type="match status" value="1"/>
</dbReference>
<dbReference type="Gene3D" id="2.60.40.3510">
    <property type="match status" value="1"/>
</dbReference>
<dbReference type="AlphaFoldDB" id="A0AAE0TBX5"/>
<dbReference type="InterPro" id="IPR018097">
    <property type="entry name" value="EGF_Ca-bd_CS"/>
</dbReference>
<dbReference type="Gene3D" id="2.10.25.140">
    <property type="match status" value="1"/>
</dbReference>
<dbReference type="FunFam" id="2.10.25.10:FF:000018">
    <property type="entry name" value="Delta-like 1"/>
    <property type="match status" value="1"/>
</dbReference>
<feature type="transmembrane region" description="Helical" evidence="16">
    <location>
        <begin position="635"/>
        <end position="652"/>
    </location>
</feature>
<feature type="signal peptide" evidence="17">
    <location>
        <begin position="1"/>
        <end position="22"/>
    </location>
</feature>
<feature type="disulfide bond" evidence="13">
    <location>
        <begin position="466"/>
        <end position="475"/>
    </location>
</feature>
<evidence type="ECO:0000256" key="13">
    <source>
        <dbReference type="PROSITE-ProRule" id="PRU00076"/>
    </source>
</evidence>
<dbReference type="InterPro" id="IPR000742">
    <property type="entry name" value="EGF"/>
</dbReference>
<dbReference type="FunFam" id="2.10.25.10:FF:000472">
    <property type="entry name" value="Uncharacterized protein, isoform A"/>
    <property type="match status" value="1"/>
</dbReference>
<comment type="subcellular location">
    <subcellularLocation>
        <location evidence="1 15">Membrane</location>
        <topology evidence="1 15">Single-pass type I membrane protein</topology>
    </subcellularLocation>
</comment>
<keyword evidence="4 15" id="KW-0812">Transmembrane</keyword>
<keyword evidence="3 13" id="KW-0245">EGF-like domain</keyword>
<dbReference type="PROSITE" id="PS00022">
    <property type="entry name" value="EGF_1"/>
    <property type="match status" value="9"/>
</dbReference>
<evidence type="ECO:0000256" key="6">
    <source>
        <dbReference type="ARBA" id="ARBA00022737"/>
    </source>
</evidence>
<evidence type="ECO:0000256" key="10">
    <source>
        <dbReference type="ARBA" id="ARBA00023136"/>
    </source>
</evidence>
<dbReference type="PROSITE" id="PS01186">
    <property type="entry name" value="EGF_2"/>
    <property type="match status" value="8"/>
</dbReference>
<feature type="domain" description="EGF-like" evidence="18">
    <location>
        <begin position="324"/>
        <end position="360"/>
    </location>
</feature>
<feature type="disulfide bond" evidence="13">
    <location>
        <begin position="426"/>
        <end position="435"/>
    </location>
</feature>
<dbReference type="Pfam" id="PF01414">
    <property type="entry name" value="DSL"/>
    <property type="match status" value="1"/>
</dbReference>
<feature type="disulfide bond" evidence="14">
    <location>
        <begin position="209"/>
        <end position="218"/>
    </location>
</feature>
<evidence type="ECO:0000313" key="21">
    <source>
        <dbReference type="Proteomes" id="UP001195483"/>
    </source>
</evidence>
<dbReference type="GO" id="GO:0007157">
    <property type="term" value="P:heterophilic cell-cell adhesion via plasma membrane cell adhesion molecules"/>
    <property type="evidence" value="ECO:0007669"/>
    <property type="project" value="TreeGrafter"/>
</dbReference>
<keyword evidence="8" id="KW-0832">Ubl conjugation</keyword>
<keyword evidence="21" id="KW-1185">Reference proteome</keyword>
<protein>
    <recommendedName>
        <fullName evidence="15">Delta-like protein</fullName>
    </recommendedName>
</protein>
<feature type="domain" description="EGF-like" evidence="18">
    <location>
        <begin position="362"/>
        <end position="398"/>
    </location>
</feature>
<dbReference type="FunFam" id="2.10.25.10:FF:000066">
    <property type="entry name" value="FAT atypical cadherin 4"/>
    <property type="match status" value="1"/>
</dbReference>
<feature type="disulfide bond" evidence="13">
    <location>
        <begin position="486"/>
        <end position="503"/>
    </location>
</feature>
<dbReference type="InterPro" id="IPR001774">
    <property type="entry name" value="DSL"/>
</dbReference>
<dbReference type="Pfam" id="PF07657">
    <property type="entry name" value="MNNL"/>
    <property type="match status" value="1"/>
</dbReference>
<evidence type="ECO:0000256" key="15">
    <source>
        <dbReference type="RuleBase" id="RU280815"/>
    </source>
</evidence>
<dbReference type="PROSITE" id="PS00010">
    <property type="entry name" value="ASX_HYDROXYL"/>
    <property type="match status" value="1"/>
</dbReference>
<feature type="domain" description="EGF-like" evidence="18">
    <location>
        <begin position="557"/>
        <end position="593"/>
    </location>
</feature>
<evidence type="ECO:0000313" key="20">
    <source>
        <dbReference type="EMBL" id="KAK3607039.1"/>
    </source>
</evidence>
<dbReference type="SMART" id="SM00181">
    <property type="entry name" value="EGF"/>
    <property type="match status" value="10"/>
</dbReference>
<keyword evidence="10 15" id="KW-0472">Membrane</keyword>
<feature type="disulfide bond" evidence="13">
    <location>
        <begin position="388"/>
        <end position="397"/>
    </location>
</feature>
<keyword evidence="5 15" id="KW-0732">Signal</keyword>
<evidence type="ECO:0000256" key="2">
    <source>
        <dbReference type="ARBA" id="ARBA00022473"/>
    </source>
</evidence>
<feature type="disulfide bond" evidence="13">
    <location>
        <begin position="350"/>
        <end position="359"/>
    </location>
</feature>
<feature type="disulfide bond" evidence="14">
    <location>
        <begin position="176"/>
        <end position="185"/>
    </location>
</feature>
<feature type="disulfide bond" evidence="13">
    <location>
        <begin position="505"/>
        <end position="514"/>
    </location>
</feature>
<dbReference type="FunFam" id="2.10.25.140:FF:000001">
    <property type="entry name" value="Delta-like protein"/>
    <property type="match status" value="1"/>
</dbReference>
<dbReference type="InterPro" id="IPR011651">
    <property type="entry name" value="Notch_ligand_N"/>
</dbReference>
<dbReference type="Pfam" id="PF00008">
    <property type="entry name" value="EGF"/>
    <property type="match status" value="3"/>
</dbReference>
<dbReference type="GO" id="GO:0030154">
    <property type="term" value="P:cell differentiation"/>
    <property type="evidence" value="ECO:0007669"/>
    <property type="project" value="UniProtKB-KW"/>
</dbReference>
<reference evidence="20" key="1">
    <citation type="journal article" date="2021" name="Genome Biol. Evol.">
        <title>A High-Quality Reference Genome for a Parasitic Bivalve with Doubly Uniparental Inheritance (Bivalvia: Unionida).</title>
        <authorList>
            <person name="Smith C.H."/>
        </authorList>
    </citation>
    <scope>NUCLEOTIDE SEQUENCE</scope>
    <source>
        <strain evidence="20">CHS0354</strain>
    </source>
</reference>
<feature type="domain" description="DSL" evidence="19">
    <location>
        <begin position="174"/>
        <end position="218"/>
    </location>
</feature>
<evidence type="ECO:0000256" key="11">
    <source>
        <dbReference type="ARBA" id="ARBA00023157"/>
    </source>
</evidence>
<feature type="domain" description="EGF-like" evidence="18">
    <location>
        <begin position="285"/>
        <end position="323"/>
    </location>
</feature>
<feature type="disulfide bond" evidence="13">
    <location>
        <begin position="447"/>
        <end position="464"/>
    </location>
</feature>
<evidence type="ECO:0000256" key="8">
    <source>
        <dbReference type="ARBA" id="ARBA00022843"/>
    </source>
</evidence>
<dbReference type="GO" id="GO:0007219">
    <property type="term" value="P:Notch signaling pathway"/>
    <property type="evidence" value="ECO:0007669"/>
    <property type="project" value="InterPro"/>
</dbReference>
<dbReference type="Gene3D" id="2.10.25.10">
    <property type="entry name" value="Laminin"/>
    <property type="match status" value="9"/>
</dbReference>
<feature type="domain" description="EGF-like" evidence="18">
    <location>
        <begin position="400"/>
        <end position="436"/>
    </location>
</feature>
<reference evidence="20" key="2">
    <citation type="journal article" date="2021" name="Genome Biol. Evol.">
        <title>Developing a high-quality reference genome for a parasitic bivalve with doubly uniparental inheritance (Bivalvia: Unionida).</title>
        <authorList>
            <person name="Smith C.H."/>
        </authorList>
    </citation>
    <scope>NUCLEOTIDE SEQUENCE</scope>
    <source>
        <strain evidence="20">CHS0354</strain>
        <tissue evidence="20">Mantle</tissue>
    </source>
</reference>
<evidence type="ECO:0000256" key="3">
    <source>
        <dbReference type="ARBA" id="ARBA00022536"/>
    </source>
</evidence>
<feature type="domain" description="EGF-like" evidence="18">
    <location>
        <begin position="438"/>
        <end position="476"/>
    </location>
</feature>
<feature type="disulfide bond" evidence="13">
    <location>
        <begin position="242"/>
        <end position="251"/>
    </location>
</feature>